<dbReference type="InterPro" id="IPR009665">
    <property type="entry name" value="YyaC"/>
</dbReference>
<dbReference type="Pfam" id="PF06866">
    <property type="entry name" value="DUF1256"/>
    <property type="match status" value="1"/>
</dbReference>
<reference evidence="2" key="1">
    <citation type="journal article" date="2019" name="Int. J. Syst. Evol. Microbiol.">
        <title>The Global Catalogue of Microorganisms (GCM) 10K type strain sequencing project: providing services to taxonomists for standard genome sequencing and annotation.</title>
        <authorList>
            <consortium name="The Broad Institute Genomics Platform"/>
            <consortium name="The Broad Institute Genome Sequencing Center for Infectious Disease"/>
            <person name="Wu L."/>
            <person name="Ma J."/>
        </authorList>
    </citation>
    <scope>NUCLEOTIDE SEQUENCE [LARGE SCALE GENOMIC DNA]</scope>
    <source>
        <strain evidence="2">CGMCC 4.7426</strain>
    </source>
</reference>
<organism evidence="1 2">
    <name type="scientific">Virgibacillus kekensis</name>
    <dbReference type="NCBI Taxonomy" id="202261"/>
    <lineage>
        <taxon>Bacteria</taxon>
        <taxon>Bacillati</taxon>
        <taxon>Bacillota</taxon>
        <taxon>Bacilli</taxon>
        <taxon>Bacillales</taxon>
        <taxon>Bacillaceae</taxon>
        <taxon>Virgibacillus</taxon>
    </lineage>
</organism>
<comment type="caution">
    <text evidence="1">The sequence shown here is derived from an EMBL/GenBank/DDBJ whole genome shotgun (WGS) entry which is preliminary data.</text>
</comment>
<accession>A0ABV9DJG1</accession>
<dbReference type="RefSeq" id="WP_390295231.1">
    <property type="nucleotide sequence ID" value="NZ_JBHSFU010000004.1"/>
</dbReference>
<dbReference type="GO" id="GO:0006508">
    <property type="term" value="P:proteolysis"/>
    <property type="evidence" value="ECO:0007669"/>
    <property type="project" value="UniProtKB-KW"/>
</dbReference>
<sequence>MNLMNRFVPKNEKVQLLHTDPDLNKKMSNRIISWISGNHRELVVVCIGTDRSTGDALGPFTGSFLEEKQPRNFHTYGTLQDPVHATNLKNYIKLINLQHNNPFIIAVDASLGKTESVGNIIGDTGSLRPGAALNKDLPEIGDIHITGVVNISGFMEYAVLQSTRLSLVVEMAKSIAGLLCEVDKQLTSKRMFTAPIKEENYRLKLNK</sequence>
<dbReference type="EMBL" id="JBHSFU010000004">
    <property type="protein sequence ID" value="MFC4558474.1"/>
    <property type="molecule type" value="Genomic_DNA"/>
</dbReference>
<dbReference type="GO" id="GO:0008233">
    <property type="term" value="F:peptidase activity"/>
    <property type="evidence" value="ECO:0007669"/>
    <property type="project" value="UniProtKB-KW"/>
</dbReference>
<protein>
    <submittedName>
        <fullName evidence="1">Spore protease YyaC</fullName>
    </submittedName>
</protein>
<proteinExistence type="predicted"/>
<dbReference type="SUPFAM" id="SSF53163">
    <property type="entry name" value="HybD-like"/>
    <property type="match status" value="1"/>
</dbReference>
<name>A0ABV9DJG1_9BACI</name>
<keyword evidence="2" id="KW-1185">Reference proteome</keyword>
<evidence type="ECO:0000313" key="2">
    <source>
        <dbReference type="Proteomes" id="UP001595989"/>
    </source>
</evidence>
<dbReference type="Proteomes" id="UP001595989">
    <property type="component" value="Unassembled WGS sequence"/>
</dbReference>
<evidence type="ECO:0000313" key="1">
    <source>
        <dbReference type="EMBL" id="MFC4558474.1"/>
    </source>
</evidence>
<keyword evidence="1" id="KW-0645">Protease</keyword>
<dbReference type="NCBIfam" id="TIGR02841">
    <property type="entry name" value="spore_YyaC"/>
    <property type="match status" value="1"/>
</dbReference>
<dbReference type="InterPro" id="IPR023430">
    <property type="entry name" value="Pept_HybD-like_dom_sf"/>
</dbReference>
<keyword evidence="1" id="KW-0378">Hydrolase</keyword>
<gene>
    <name evidence="1" type="primary">yyaC</name>
    <name evidence="1" type="ORF">ACFO3D_09645</name>
</gene>